<organism evidence="1 2">
    <name type="scientific">Xylaria curta</name>
    <dbReference type="NCBI Taxonomy" id="42375"/>
    <lineage>
        <taxon>Eukaryota</taxon>
        <taxon>Fungi</taxon>
        <taxon>Dikarya</taxon>
        <taxon>Ascomycota</taxon>
        <taxon>Pezizomycotina</taxon>
        <taxon>Sordariomycetes</taxon>
        <taxon>Xylariomycetidae</taxon>
        <taxon>Xylariales</taxon>
        <taxon>Xylariaceae</taxon>
        <taxon>Xylaria</taxon>
    </lineage>
</organism>
<keyword evidence="2" id="KW-1185">Reference proteome</keyword>
<accession>A0ACC1N971</accession>
<dbReference type="Proteomes" id="UP001143856">
    <property type="component" value="Unassembled WGS sequence"/>
</dbReference>
<evidence type="ECO:0000313" key="1">
    <source>
        <dbReference type="EMBL" id="KAJ2975553.1"/>
    </source>
</evidence>
<comment type="caution">
    <text evidence="1">The sequence shown here is derived from an EMBL/GenBank/DDBJ whole genome shotgun (WGS) entry which is preliminary data.</text>
</comment>
<gene>
    <name evidence="1" type="ORF">NUW58_g8317</name>
</gene>
<evidence type="ECO:0000313" key="2">
    <source>
        <dbReference type="Proteomes" id="UP001143856"/>
    </source>
</evidence>
<dbReference type="EMBL" id="JAPDGR010002485">
    <property type="protein sequence ID" value="KAJ2975553.1"/>
    <property type="molecule type" value="Genomic_DNA"/>
</dbReference>
<sequence>MAPPAASFPGSVNYSNQMSASINRQSIQAPVAISSVGTSSKIGSESQGGGHHHEDDDEEEDVLPQQAHVKRPPNSWILYRQAHAAAVKEQNPGIHNSGISTIISATWRNLSEAEKQPWVDMAIAKKQEHDKKNPDYKYHRGPNKSGVGRKRRASNQFSADEQRDRQLFTSTMNQRRRSEGVNSQIANNQFFTDEQRDQQLFSSAMNQRRYTGGNNQIANNQFFTNEQRDQQLFSSAMNQRRQAGGDNSQIVNDPRLLSSPVNQSQQPEGDNSQLATRLLRSDEQRDPRLPSPVPNQQRQPEGERNGPLNDIPKMDGQCKHKINQLRPVVFLSFLDEQLNQKVDNQLFSLDANKKQQTQNQPAPAGDVPSLMDDLFGPEVENHLSSFGVNENQQNQDQPAPAGDVPSFMEELFGPGVDDQLSSLDANENQQTQNQPALAGDAPPPLGEQLGQQVDNQLFSLGVIENQQNQDQAKLAADFPFFLDQQVGQQAEDNFFSYQPNEQQLAHNAPVQANNTQYPQYPSADELFSQQLFPSVTNAEHRPTFTLNEGANSTISGNWEAFTAEEEADFLKNFQL</sequence>
<proteinExistence type="predicted"/>
<name>A0ACC1N971_9PEZI</name>
<reference evidence="1" key="1">
    <citation type="submission" date="2022-10" db="EMBL/GenBank/DDBJ databases">
        <title>Genome Sequence of Xylaria curta.</title>
        <authorList>
            <person name="Buettner E."/>
        </authorList>
    </citation>
    <scope>NUCLEOTIDE SEQUENCE</scope>
    <source>
        <strain evidence="1">Babe10</strain>
    </source>
</reference>
<protein>
    <submittedName>
        <fullName evidence="1">Uncharacterized protein</fullName>
    </submittedName>
</protein>